<dbReference type="InterPro" id="IPR036121">
    <property type="entry name" value="ATPase_F1/V1/A1_a/bsu_N_sf"/>
</dbReference>
<dbReference type="Pfam" id="PF00006">
    <property type="entry name" value="ATP-synt_ab"/>
    <property type="match status" value="1"/>
</dbReference>
<organism evidence="18 19">
    <name type="scientific">Streptococcus suis (strain BM407)</name>
    <dbReference type="NCBI Taxonomy" id="568814"/>
    <lineage>
        <taxon>Bacteria</taxon>
        <taxon>Bacillati</taxon>
        <taxon>Bacillota</taxon>
        <taxon>Bacilli</taxon>
        <taxon>Lactobacillales</taxon>
        <taxon>Streptococcaceae</taxon>
        <taxon>Streptococcus</taxon>
    </lineage>
</organism>
<keyword evidence="8 14" id="KW-0067">ATP-binding</keyword>
<evidence type="ECO:0000256" key="2">
    <source>
        <dbReference type="ARBA" id="ARBA00004170"/>
    </source>
</evidence>
<dbReference type="Gene3D" id="2.40.30.20">
    <property type="match status" value="1"/>
</dbReference>
<dbReference type="GO" id="GO:0043531">
    <property type="term" value="F:ADP binding"/>
    <property type="evidence" value="ECO:0007669"/>
    <property type="project" value="TreeGrafter"/>
</dbReference>
<comment type="catalytic activity">
    <reaction evidence="14">
        <text>ATP + H2O + 4 H(+)(in) = ADP + phosphate + 5 H(+)(out)</text>
        <dbReference type="Rhea" id="RHEA:57720"/>
        <dbReference type="ChEBI" id="CHEBI:15377"/>
        <dbReference type="ChEBI" id="CHEBI:15378"/>
        <dbReference type="ChEBI" id="CHEBI:30616"/>
        <dbReference type="ChEBI" id="CHEBI:43474"/>
        <dbReference type="ChEBI" id="CHEBI:456216"/>
        <dbReference type="EC" id="7.1.2.2"/>
    </reaction>
</comment>
<sequence>MINAQEISALLKQQIEGFQPDFDYTETGVVTYIGDGIARAQGLDNAMSGELLVFENGTIGMAQNLETNDVGIIILGQFTDIREGSVVRRTGKIMEVPVGSALIGRVINPLGQPVDGLGEIRTSKTRPIEYPAPGVMQRKSVNEPLQTGLKAIDALVPIGRGQRELIIGDRQTGKTSVAIDAILNQKGQDMICIYVAIGQKESTVRTQVETLRQYGALDYTIVVTASASQPSPLLFLAPYAGVAMAEEFMYEGKHVLIVYDDLSKQAVAYRELSLLLRRPPGREAYPGDVFYLHSRLLERSAKVSDELGGGSITALPFIETQAGDISAYIATNVISITDGQIFLKDDLFNSGIRPAIDAGSSVSRVGGSAQIKAMKKVAGTLRIDLASYRELEAFTQFGSDLDAATQAKLNRGRRTVEVLKQPLHKPLPVEKQVLILYALTNGFLDSVPIDDILAFEEELYAYFDLHYDGLLDVIRTTKDLPDTDELNAAIQAFKDQSVFK</sequence>
<evidence type="ECO:0000313" key="18">
    <source>
        <dbReference type="EMBL" id="CAZ55602.1"/>
    </source>
</evidence>
<dbReference type="FunFam" id="1.20.150.20:FF:000001">
    <property type="entry name" value="ATP synthase subunit alpha"/>
    <property type="match status" value="1"/>
</dbReference>
<keyword evidence="12 14" id="KW-0139">CF(1)</keyword>
<dbReference type="SUPFAM" id="SSF52540">
    <property type="entry name" value="P-loop containing nucleoside triphosphate hydrolases"/>
    <property type="match status" value="1"/>
</dbReference>
<comment type="subcellular location">
    <subcellularLocation>
        <location evidence="14">Cell membrane</location>
        <topology evidence="14">Peripheral membrane protein</topology>
    </subcellularLocation>
    <subcellularLocation>
        <location evidence="2">Membrane</location>
        <topology evidence="2">Peripheral membrane protein</topology>
    </subcellularLocation>
</comment>
<dbReference type="Proteomes" id="UP000009077">
    <property type="component" value="Chromosome"/>
</dbReference>
<keyword evidence="18" id="KW-0378">Hydrolase</keyword>
<reference evidence="18 19" key="1">
    <citation type="journal article" date="2009" name="PLoS ONE">
        <title>Rapid evolution of virulence and drug resistance in the emerging zoonotic pathogen Streptococcus suis.</title>
        <authorList>
            <person name="Holden M.T.G."/>
            <person name="Hauser H."/>
            <person name="Sanders M."/>
            <person name="Ngo T.H."/>
            <person name="Cherevach I."/>
            <person name="Cronin A."/>
            <person name="Goodhead I."/>
            <person name="Mungall K."/>
            <person name="Quail M.A."/>
            <person name="Price C."/>
            <person name="Rabbinowitsch E."/>
            <person name="Sharp S."/>
            <person name="Croucher N.J."/>
            <person name="Chieu T.B."/>
            <person name="Mai N.T.H."/>
            <person name="Diep T.S."/>
            <person name="Chinh N.T."/>
            <person name="Kehoe M."/>
            <person name="Leigh J.A."/>
            <person name="Ward P.N."/>
            <person name="Dowson C.G."/>
            <person name="Whatmore A.M."/>
            <person name="Chanter N."/>
            <person name="Iversen P."/>
            <person name="Gottschalk M."/>
            <person name="Slater J.D."/>
            <person name="Smith H.E."/>
            <person name="Spratt B.G."/>
            <person name="Xu J."/>
            <person name="Ye C."/>
            <person name="Bentley S."/>
            <person name="Barrell B.G."/>
            <person name="Schultsz C."/>
            <person name="Maskell D.J."/>
            <person name="Parkhill J."/>
        </authorList>
    </citation>
    <scope>NUCLEOTIDE SEQUENCE [LARGE SCALE GENOMIC DNA]</scope>
    <source>
        <strain evidence="18 19">BM407</strain>
    </source>
</reference>
<feature type="site" description="Required for activity" evidence="14">
    <location>
        <position position="361"/>
    </location>
</feature>
<dbReference type="Pfam" id="PF00306">
    <property type="entry name" value="ATP-synt_ab_C"/>
    <property type="match status" value="1"/>
</dbReference>
<feature type="domain" description="ATP synthase alpha subunit C-terminal" evidence="16">
    <location>
        <begin position="370"/>
        <end position="493"/>
    </location>
</feature>
<dbReference type="FunFam" id="3.40.50.300:FF:000002">
    <property type="entry name" value="ATP synthase subunit alpha"/>
    <property type="match status" value="1"/>
</dbReference>
<evidence type="ECO:0000256" key="10">
    <source>
        <dbReference type="ARBA" id="ARBA00023065"/>
    </source>
</evidence>
<dbReference type="PIRSF" id="PIRSF039088">
    <property type="entry name" value="F_ATPase_subunit_alpha"/>
    <property type="match status" value="1"/>
</dbReference>
<dbReference type="InterPro" id="IPR000194">
    <property type="entry name" value="ATPase_F1/V1/A1_a/bsu_nucl-bd"/>
</dbReference>
<evidence type="ECO:0000256" key="9">
    <source>
        <dbReference type="ARBA" id="ARBA00022967"/>
    </source>
</evidence>
<keyword evidence="10 14" id="KW-0406">Ion transport</keyword>
<dbReference type="CDD" id="cd01132">
    <property type="entry name" value="F1-ATPase_alpha_CD"/>
    <property type="match status" value="1"/>
</dbReference>
<dbReference type="EC" id="7.1.2.2" evidence="14"/>
<dbReference type="InterPro" id="IPR000793">
    <property type="entry name" value="ATP_synth_asu_C"/>
</dbReference>
<dbReference type="FunFam" id="2.40.30.20:FF:000001">
    <property type="entry name" value="ATP synthase subunit alpha"/>
    <property type="match status" value="1"/>
</dbReference>
<dbReference type="Gene3D" id="1.20.150.20">
    <property type="entry name" value="ATP synthase alpha/beta chain, C-terminal domain"/>
    <property type="match status" value="1"/>
</dbReference>
<dbReference type="Gene3D" id="3.40.50.300">
    <property type="entry name" value="P-loop containing nucleotide triphosphate hydrolases"/>
    <property type="match status" value="1"/>
</dbReference>
<dbReference type="SMR" id="A0A0H3MYX1"/>
<dbReference type="AlphaFoldDB" id="A0A0H3MYX1"/>
<evidence type="ECO:0000256" key="5">
    <source>
        <dbReference type="ARBA" id="ARBA00022475"/>
    </source>
</evidence>
<dbReference type="PANTHER" id="PTHR48082">
    <property type="entry name" value="ATP SYNTHASE SUBUNIT ALPHA, MITOCHONDRIAL"/>
    <property type="match status" value="1"/>
</dbReference>
<keyword evidence="19" id="KW-1185">Reference proteome</keyword>
<keyword evidence="7 14" id="KW-0375">Hydrogen ion transport</keyword>
<feature type="domain" description="ATPase F1/V1/A1 complex alpha/beta subunit nucleotide-binding" evidence="15">
    <location>
        <begin position="148"/>
        <end position="363"/>
    </location>
</feature>
<keyword evidence="9 14" id="KW-1278">Translocase</keyword>
<dbReference type="EMBL" id="FM252032">
    <property type="protein sequence ID" value="CAZ55602.1"/>
    <property type="molecule type" value="Genomic_DNA"/>
</dbReference>
<evidence type="ECO:0000256" key="14">
    <source>
        <dbReference type="HAMAP-Rule" id="MF_01346"/>
    </source>
</evidence>
<dbReference type="GO" id="GO:0046933">
    <property type="term" value="F:proton-transporting ATP synthase activity, rotational mechanism"/>
    <property type="evidence" value="ECO:0007669"/>
    <property type="project" value="UniProtKB-UniRule"/>
</dbReference>
<feature type="domain" description="ATPase F1/V1/A1 complex alpha/beta subunit N-terminal" evidence="17">
    <location>
        <begin position="26"/>
        <end position="91"/>
    </location>
</feature>
<dbReference type="InterPro" id="IPR023366">
    <property type="entry name" value="ATP_synth_asu-like_sf"/>
</dbReference>
<evidence type="ECO:0000256" key="12">
    <source>
        <dbReference type="ARBA" id="ARBA00023196"/>
    </source>
</evidence>
<evidence type="ECO:0000256" key="11">
    <source>
        <dbReference type="ARBA" id="ARBA00023136"/>
    </source>
</evidence>
<dbReference type="Pfam" id="PF02874">
    <property type="entry name" value="ATP-synt_ab_N"/>
    <property type="match status" value="1"/>
</dbReference>
<dbReference type="SUPFAM" id="SSF50615">
    <property type="entry name" value="N-terminal domain of alpha and beta subunits of F1 ATP synthase"/>
    <property type="match status" value="1"/>
</dbReference>
<dbReference type="GO" id="GO:0005886">
    <property type="term" value="C:plasma membrane"/>
    <property type="evidence" value="ECO:0007669"/>
    <property type="project" value="UniProtKB-SubCell"/>
</dbReference>
<gene>
    <name evidence="14 18" type="primary">atpA</name>
    <name evidence="18" type="ordered locus">SSUBM407_0770</name>
</gene>
<evidence type="ECO:0000256" key="7">
    <source>
        <dbReference type="ARBA" id="ARBA00022781"/>
    </source>
</evidence>
<dbReference type="InterPro" id="IPR004100">
    <property type="entry name" value="ATPase_F1/V1/A1_a/bsu_N"/>
</dbReference>
<dbReference type="GO" id="GO:0045259">
    <property type="term" value="C:proton-transporting ATP synthase complex"/>
    <property type="evidence" value="ECO:0007669"/>
    <property type="project" value="UniProtKB-KW"/>
</dbReference>
<dbReference type="KEGG" id="ssb:SSUBM407_0770"/>
<accession>A0A0H3MYX1</accession>
<evidence type="ECO:0000259" key="16">
    <source>
        <dbReference type="Pfam" id="PF00306"/>
    </source>
</evidence>
<evidence type="ECO:0000256" key="1">
    <source>
        <dbReference type="ARBA" id="ARBA00003784"/>
    </source>
</evidence>
<dbReference type="InterPro" id="IPR005294">
    <property type="entry name" value="ATP_synth_F1_asu"/>
</dbReference>
<evidence type="ECO:0000256" key="8">
    <source>
        <dbReference type="ARBA" id="ARBA00022840"/>
    </source>
</evidence>
<comment type="function">
    <text evidence="1 14">Produces ATP from ADP in the presence of a proton gradient across the membrane. The alpha chain is a regulatory subunit.</text>
</comment>
<evidence type="ECO:0000259" key="15">
    <source>
        <dbReference type="Pfam" id="PF00006"/>
    </source>
</evidence>
<dbReference type="PANTHER" id="PTHR48082:SF2">
    <property type="entry name" value="ATP SYNTHASE SUBUNIT ALPHA, MITOCHONDRIAL"/>
    <property type="match status" value="1"/>
</dbReference>
<dbReference type="NCBIfam" id="NF009884">
    <property type="entry name" value="PRK13343.1"/>
    <property type="match status" value="1"/>
</dbReference>
<proteinExistence type="inferred from homology"/>
<keyword evidence="13 14" id="KW-0066">ATP synthesis</keyword>
<dbReference type="NCBIfam" id="TIGR00962">
    <property type="entry name" value="atpA"/>
    <property type="match status" value="1"/>
</dbReference>
<comment type="similarity">
    <text evidence="3 14">Belongs to the ATPase alpha/beta chains family.</text>
</comment>
<keyword evidence="4 14" id="KW-0813">Transport</keyword>
<protein>
    <recommendedName>
        <fullName evidence="14">ATP synthase subunit alpha</fullName>
        <ecNumber evidence="14">7.1.2.2</ecNumber>
    </recommendedName>
    <alternativeName>
        <fullName evidence="14">ATP synthase F1 sector subunit alpha</fullName>
    </alternativeName>
    <alternativeName>
        <fullName evidence="14">F-ATPase subunit alpha</fullName>
    </alternativeName>
</protein>
<evidence type="ECO:0000256" key="3">
    <source>
        <dbReference type="ARBA" id="ARBA00008936"/>
    </source>
</evidence>
<dbReference type="InterPro" id="IPR033732">
    <property type="entry name" value="ATP_synth_F1_a_nt-bd_dom"/>
</dbReference>
<dbReference type="InterPro" id="IPR038376">
    <property type="entry name" value="ATP_synth_asu_C_sf"/>
</dbReference>
<dbReference type="GO" id="GO:0016787">
    <property type="term" value="F:hydrolase activity"/>
    <property type="evidence" value="ECO:0007669"/>
    <property type="project" value="UniProtKB-KW"/>
</dbReference>
<evidence type="ECO:0000256" key="6">
    <source>
        <dbReference type="ARBA" id="ARBA00022741"/>
    </source>
</evidence>
<evidence type="ECO:0000256" key="13">
    <source>
        <dbReference type="ARBA" id="ARBA00023310"/>
    </source>
</evidence>
<dbReference type="GO" id="GO:0005524">
    <property type="term" value="F:ATP binding"/>
    <property type="evidence" value="ECO:0007669"/>
    <property type="project" value="UniProtKB-UniRule"/>
</dbReference>
<dbReference type="PATRIC" id="fig|568814.3.peg.796"/>
<evidence type="ECO:0000313" key="19">
    <source>
        <dbReference type="Proteomes" id="UP000009077"/>
    </source>
</evidence>
<keyword evidence="6 14" id="KW-0547">Nucleotide-binding</keyword>
<evidence type="ECO:0000256" key="4">
    <source>
        <dbReference type="ARBA" id="ARBA00022448"/>
    </source>
</evidence>
<dbReference type="SUPFAM" id="SSF47917">
    <property type="entry name" value="C-terminal domain of alpha and beta subunits of F1 ATP synthase"/>
    <property type="match status" value="1"/>
</dbReference>
<dbReference type="HAMAP" id="MF_01346">
    <property type="entry name" value="ATP_synth_alpha_bact"/>
    <property type="match status" value="1"/>
</dbReference>
<dbReference type="CDD" id="cd18116">
    <property type="entry name" value="ATP-synt_F1_alpha_N"/>
    <property type="match status" value="1"/>
</dbReference>
<dbReference type="HOGENOM" id="CLU_010091_2_1_9"/>
<dbReference type="CDD" id="cd18113">
    <property type="entry name" value="ATP-synt_F1_alpha_C"/>
    <property type="match status" value="1"/>
</dbReference>
<name>A0A0H3MYX1_STRS4</name>
<comment type="subunit">
    <text evidence="14">F-type ATPases have 2 components, CF(1) - the catalytic core - and CF(0) - the membrane proton channel. CF(1) has five subunits: alpha(3), beta(3), gamma(1), delta(1), epsilon(1). CF(0) has three main subunits: a(1), b(2) and c(9-12). The alpha and beta chains form an alternating ring which encloses part of the gamma chain. CF(1) is attached to CF(0) by a central stalk formed by the gamma and epsilon chains, while a peripheral stalk is formed by the delta and b chains.</text>
</comment>
<evidence type="ECO:0000259" key="17">
    <source>
        <dbReference type="Pfam" id="PF02874"/>
    </source>
</evidence>
<feature type="binding site" evidence="14">
    <location>
        <begin position="168"/>
        <end position="175"/>
    </location>
    <ligand>
        <name>ATP</name>
        <dbReference type="ChEBI" id="CHEBI:30616"/>
    </ligand>
</feature>
<dbReference type="InterPro" id="IPR027417">
    <property type="entry name" value="P-loop_NTPase"/>
</dbReference>
<keyword evidence="5 14" id="KW-1003">Cell membrane</keyword>
<keyword evidence="11 14" id="KW-0472">Membrane</keyword>